<dbReference type="Gene3D" id="3.90.1300.10">
    <property type="entry name" value="Amidase signature (AS) domain"/>
    <property type="match status" value="2"/>
</dbReference>
<evidence type="ECO:0000313" key="2">
    <source>
        <dbReference type="Proteomes" id="UP000218023"/>
    </source>
</evidence>
<sequence>MQDDATALAPAIRAGHLTATDAMAAATGAARAADHLGCIPVLAPDPGLAHAAGLCRAAPDAPLRQAPFAGAPTLAEDPGDPFPGLPVTAGSRFLAAGDGGTPGSEGSDIADRVDILLTPMPAAPLRPLGWPPTDHCDPDRHGAAMSGFSPLASLADASGFPAITLPVQMIAPMGARALLIAAAGWLEAEGRWTYPFLVARLAA</sequence>
<dbReference type="EMBL" id="NSJZ01000001">
    <property type="protein sequence ID" value="PAU98924.1"/>
    <property type="molecule type" value="Genomic_DNA"/>
</dbReference>
<dbReference type="InterPro" id="IPR036928">
    <property type="entry name" value="AS_sf"/>
</dbReference>
<keyword evidence="2" id="KW-1185">Reference proteome</keyword>
<dbReference type="AlphaFoldDB" id="A0A2A2GPB7"/>
<dbReference type="OrthoDB" id="9777859at2"/>
<organism evidence="1 2">
    <name type="scientific">Paracoccus salipaludis</name>
    <dbReference type="NCBI Taxonomy" id="2032623"/>
    <lineage>
        <taxon>Bacteria</taxon>
        <taxon>Pseudomonadati</taxon>
        <taxon>Pseudomonadota</taxon>
        <taxon>Alphaproteobacteria</taxon>
        <taxon>Rhodobacterales</taxon>
        <taxon>Paracoccaceae</taxon>
        <taxon>Paracoccus</taxon>
    </lineage>
</organism>
<dbReference type="SUPFAM" id="SSF75304">
    <property type="entry name" value="Amidase signature (AS) enzymes"/>
    <property type="match status" value="2"/>
</dbReference>
<gene>
    <name evidence="1" type="ORF">CK240_01970</name>
</gene>
<proteinExistence type="predicted"/>
<dbReference type="Proteomes" id="UP000218023">
    <property type="component" value="Unassembled WGS sequence"/>
</dbReference>
<evidence type="ECO:0008006" key="3">
    <source>
        <dbReference type="Google" id="ProtNLM"/>
    </source>
</evidence>
<name>A0A2A2GPB7_9RHOB</name>
<evidence type="ECO:0000313" key="1">
    <source>
        <dbReference type="EMBL" id="PAU98924.1"/>
    </source>
</evidence>
<dbReference type="RefSeq" id="WP_095638643.1">
    <property type="nucleotide sequence ID" value="NZ_NSJZ01000001.1"/>
</dbReference>
<accession>A0A2A2GPB7</accession>
<protein>
    <recommendedName>
        <fullName evidence="3">Amidase domain-containing protein</fullName>
    </recommendedName>
</protein>
<reference evidence="1 2" key="1">
    <citation type="submission" date="2017-09" db="EMBL/GenBank/DDBJ databases">
        <title>Paracoccus alkalisoli sp. nov., isolated from saline alkaline soil.</title>
        <authorList>
            <person name="Dong X."/>
            <person name="Zhang G."/>
        </authorList>
    </citation>
    <scope>NUCLEOTIDE SEQUENCE [LARGE SCALE GENOMIC DNA]</scope>
    <source>
        <strain evidence="1 2">WN007</strain>
    </source>
</reference>
<comment type="caution">
    <text evidence="1">The sequence shown here is derived from an EMBL/GenBank/DDBJ whole genome shotgun (WGS) entry which is preliminary data.</text>
</comment>